<sequence length="83" mass="9367">MFQNVPQQFGFDGPDSSLLLGMRPPIVHINDETEQTAMRWALGRMMAELSTPRASSDIPVEHLSHFIVILPLRCFAIIVPHKI</sequence>
<feature type="domain" description="AraC-type transcription regulator ligand-binding" evidence="2">
    <location>
        <begin position="8"/>
        <end position="74"/>
    </location>
</feature>
<name>A0AAE5RTX8_9HYPH</name>
<gene>
    <name evidence="3" type="ORF">CPJ18_23925</name>
</gene>
<evidence type="ECO:0000313" key="4">
    <source>
        <dbReference type="Proteomes" id="UP000237447"/>
    </source>
</evidence>
<organism evidence="3 4">
    <name type="scientific">Agrobacterium rosae</name>
    <dbReference type="NCBI Taxonomy" id="1972867"/>
    <lineage>
        <taxon>Bacteria</taxon>
        <taxon>Pseudomonadati</taxon>
        <taxon>Pseudomonadota</taxon>
        <taxon>Alphaproteobacteria</taxon>
        <taxon>Hyphomicrobiales</taxon>
        <taxon>Rhizobiaceae</taxon>
        <taxon>Rhizobium/Agrobacterium group</taxon>
        <taxon>Agrobacterium</taxon>
    </lineage>
</organism>
<reference evidence="3 4" key="1">
    <citation type="journal article" date="2018" name="Syst. Appl. Microbiol.">
        <title>Agrobacterium rosae sp. nov., isolated from galls on different agricultural crops.</title>
        <authorList>
            <person name="Kuzmanovic N."/>
            <person name="Pulawska J."/>
            <person name="Smalla K."/>
            <person name="Nesme X."/>
        </authorList>
    </citation>
    <scope>NUCLEOTIDE SEQUENCE [LARGE SCALE GENOMIC DNA]</scope>
    <source>
        <strain evidence="3 4">NCPPB 1650</strain>
    </source>
</reference>
<proteinExistence type="predicted"/>
<keyword evidence="1" id="KW-0238">DNA-binding</keyword>
<dbReference type="GO" id="GO:0003677">
    <property type="term" value="F:DNA binding"/>
    <property type="evidence" value="ECO:0007669"/>
    <property type="project" value="UniProtKB-KW"/>
</dbReference>
<dbReference type="AlphaFoldDB" id="A0AAE5RTX8"/>
<dbReference type="Pfam" id="PF12852">
    <property type="entry name" value="Cupin_6"/>
    <property type="match status" value="1"/>
</dbReference>
<dbReference type="EMBL" id="NXEJ01000012">
    <property type="protein sequence ID" value="POO49009.1"/>
    <property type="molecule type" value="Genomic_DNA"/>
</dbReference>
<accession>A0AAE5RTX8</accession>
<comment type="caution">
    <text evidence="3">The sequence shown here is derived from an EMBL/GenBank/DDBJ whole genome shotgun (WGS) entry which is preliminary data.</text>
</comment>
<protein>
    <recommendedName>
        <fullName evidence="2">AraC-type transcription regulator ligand-binding domain-containing protein</fullName>
    </recommendedName>
</protein>
<evidence type="ECO:0000259" key="2">
    <source>
        <dbReference type="Pfam" id="PF12852"/>
    </source>
</evidence>
<dbReference type="InterPro" id="IPR032783">
    <property type="entry name" value="AraC_lig"/>
</dbReference>
<evidence type="ECO:0000256" key="1">
    <source>
        <dbReference type="ARBA" id="ARBA00023125"/>
    </source>
</evidence>
<dbReference type="Proteomes" id="UP000237447">
    <property type="component" value="Unassembled WGS sequence"/>
</dbReference>
<evidence type="ECO:0000313" key="3">
    <source>
        <dbReference type="EMBL" id="POO49009.1"/>
    </source>
</evidence>